<gene>
    <name evidence="2" type="ORF">Lpp71_10183</name>
</gene>
<sequence length="119" mass="13731">RVGIILKVSKEFDIKGAIIMKKMDEMELKFRDQSIRYSWAFMIFTLFIYEFFHVMHYGKFDFISVVVNVAVGVQIASFLWLKHRADKTDKEPGRVLIGTIVIVAVVLTLGMIGLMFHGK</sequence>
<evidence type="ECO:0000313" key="3">
    <source>
        <dbReference type="Proteomes" id="UP000014252"/>
    </source>
</evidence>
<dbReference type="EMBL" id="ANKD01000496">
    <property type="protein sequence ID" value="EPC72768.1"/>
    <property type="molecule type" value="Genomic_DNA"/>
</dbReference>
<feature type="non-terminal residue" evidence="2">
    <location>
        <position position="1"/>
    </location>
</feature>
<organism evidence="2 3">
    <name type="scientific">Lacticaseibacillus paracasei subsp. paracasei Lpp71</name>
    <dbReference type="NCBI Taxonomy" id="1256207"/>
    <lineage>
        <taxon>Bacteria</taxon>
        <taxon>Bacillati</taxon>
        <taxon>Bacillota</taxon>
        <taxon>Bacilli</taxon>
        <taxon>Lactobacillales</taxon>
        <taxon>Lactobacillaceae</taxon>
        <taxon>Lacticaseibacillus</taxon>
    </lineage>
</organism>
<keyword evidence="1" id="KW-0472">Membrane</keyword>
<accession>A0A8E0IQT6</accession>
<dbReference type="AlphaFoldDB" id="A0A8E0IQT6"/>
<dbReference type="Proteomes" id="UP000014252">
    <property type="component" value="Unassembled WGS sequence"/>
</dbReference>
<evidence type="ECO:0000313" key="2">
    <source>
        <dbReference type="EMBL" id="EPC72768.1"/>
    </source>
</evidence>
<feature type="transmembrane region" description="Helical" evidence="1">
    <location>
        <begin position="37"/>
        <end position="56"/>
    </location>
</feature>
<feature type="transmembrane region" description="Helical" evidence="1">
    <location>
        <begin position="62"/>
        <end position="81"/>
    </location>
</feature>
<proteinExistence type="predicted"/>
<evidence type="ECO:0000256" key="1">
    <source>
        <dbReference type="SAM" id="Phobius"/>
    </source>
</evidence>
<protein>
    <submittedName>
        <fullName evidence="2">Uncharacterized protein</fullName>
    </submittedName>
</protein>
<name>A0A8E0IQT6_LACPA</name>
<comment type="caution">
    <text evidence="2">The sequence shown here is derived from an EMBL/GenBank/DDBJ whole genome shotgun (WGS) entry which is preliminary data.</text>
</comment>
<reference evidence="2 3" key="1">
    <citation type="journal article" date="2013" name="PLoS ONE">
        <title>Lactobacillus paracasei comparative genomics: towards species pan-genome definition and exploitation of diversity.</title>
        <authorList>
            <person name="Smokvina T."/>
            <person name="Wels M."/>
            <person name="Polka J."/>
            <person name="Chervaux C."/>
            <person name="Brisse S."/>
            <person name="Boekhorst J."/>
            <person name="van Hylckama Vlieg J.E."/>
            <person name="Siezen R.J."/>
        </authorList>
    </citation>
    <scope>NUCLEOTIDE SEQUENCE [LARGE SCALE GENOMIC DNA]</scope>
    <source>
        <strain evidence="2 3">Lpp71</strain>
    </source>
</reference>
<keyword evidence="1" id="KW-0812">Transmembrane</keyword>
<feature type="transmembrane region" description="Helical" evidence="1">
    <location>
        <begin position="93"/>
        <end position="116"/>
    </location>
</feature>
<keyword evidence="1" id="KW-1133">Transmembrane helix</keyword>